<organism evidence="1 2">
    <name type="scientific">Flaviflexus salsibiostraticola</name>
    <dbReference type="NCBI Taxonomy" id="1282737"/>
    <lineage>
        <taxon>Bacteria</taxon>
        <taxon>Bacillati</taxon>
        <taxon>Actinomycetota</taxon>
        <taxon>Actinomycetes</taxon>
        <taxon>Actinomycetales</taxon>
        <taxon>Actinomycetaceae</taxon>
        <taxon>Flaviflexus</taxon>
    </lineage>
</organism>
<dbReference type="OrthoDB" id="8779161at2"/>
<accession>A0A3Q8WW29</accession>
<keyword evidence="2" id="KW-1185">Reference proteome</keyword>
<reference evidence="1 2" key="1">
    <citation type="submission" date="2018-12" db="EMBL/GenBank/DDBJ databases">
        <title>Complete genome sequence of Flaviflexus salsibiostraticola KCTC 33148.</title>
        <authorList>
            <person name="Bae J.-W."/>
        </authorList>
    </citation>
    <scope>NUCLEOTIDE SEQUENCE [LARGE SCALE GENOMIC DNA]</scope>
    <source>
        <strain evidence="1 2">KCTC 33148</strain>
    </source>
</reference>
<dbReference type="EMBL" id="CP034438">
    <property type="protein sequence ID" value="AZN30413.1"/>
    <property type="molecule type" value="Genomic_DNA"/>
</dbReference>
<dbReference type="Proteomes" id="UP000270021">
    <property type="component" value="Chromosome"/>
</dbReference>
<dbReference type="SUPFAM" id="SSF52833">
    <property type="entry name" value="Thioredoxin-like"/>
    <property type="match status" value="1"/>
</dbReference>
<dbReference type="AlphaFoldDB" id="A0A3Q8WW29"/>
<protein>
    <submittedName>
        <fullName evidence="1">Glutaredoxin</fullName>
    </submittedName>
</protein>
<dbReference type="InterPro" id="IPR036249">
    <property type="entry name" value="Thioredoxin-like_sf"/>
</dbReference>
<dbReference type="KEGG" id="fsl:EJO69_08935"/>
<dbReference type="Gene3D" id="3.40.30.10">
    <property type="entry name" value="Glutaredoxin"/>
    <property type="match status" value="1"/>
</dbReference>
<gene>
    <name evidence="1" type="ORF">EJO69_08935</name>
</gene>
<evidence type="ECO:0000313" key="2">
    <source>
        <dbReference type="Proteomes" id="UP000270021"/>
    </source>
</evidence>
<name>A0A3Q8WW29_9ACTO</name>
<proteinExistence type="predicted"/>
<dbReference type="RefSeq" id="WP_126041125.1">
    <property type="nucleotide sequence ID" value="NZ_CP034438.1"/>
</dbReference>
<evidence type="ECO:0000313" key="1">
    <source>
        <dbReference type="EMBL" id="AZN30413.1"/>
    </source>
</evidence>
<sequence>MRENTSPPTSPALAEITLVTAPACKFCDDAHERLGELESQGHIQLHLVDAESQRGRELIAAHRPGMFPLVLVEGRYFHDGRLPRGKMARLVQQLKAC</sequence>